<evidence type="ECO:0000313" key="2">
    <source>
        <dbReference type="Proteomes" id="UP001596496"/>
    </source>
</evidence>
<organism evidence="1 2">
    <name type="scientific">Sphaerisporangium rhizosphaerae</name>
    <dbReference type="NCBI Taxonomy" id="2269375"/>
    <lineage>
        <taxon>Bacteria</taxon>
        <taxon>Bacillati</taxon>
        <taxon>Actinomycetota</taxon>
        <taxon>Actinomycetes</taxon>
        <taxon>Streptosporangiales</taxon>
        <taxon>Streptosporangiaceae</taxon>
        <taxon>Sphaerisporangium</taxon>
    </lineage>
</organism>
<accession>A0ABW2PFD5</accession>
<evidence type="ECO:0008006" key="3">
    <source>
        <dbReference type="Google" id="ProtNLM"/>
    </source>
</evidence>
<dbReference type="RefSeq" id="WP_380830845.1">
    <property type="nucleotide sequence ID" value="NZ_JBHTCG010000034.1"/>
</dbReference>
<keyword evidence="2" id="KW-1185">Reference proteome</keyword>
<dbReference type="EMBL" id="JBHTCG010000034">
    <property type="protein sequence ID" value="MFC7387172.1"/>
    <property type="molecule type" value="Genomic_DNA"/>
</dbReference>
<evidence type="ECO:0000313" key="1">
    <source>
        <dbReference type="EMBL" id="MFC7387172.1"/>
    </source>
</evidence>
<comment type="caution">
    <text evidence="1">The sequence shown here is derived from an EMBL/GenBank/DDBJ whole genome shotgun (WGS) entry which is preliminary data.</text>
</comment>
<name>A0ABW2PFD5_9ACTN</name>
<reference evidence="2" key="1">
    <citation type="journal article" date="2019" name="Int. J. Syst. Evol. Microbiol.">
        <title>The Global Catalogue of Microorganisms (GCM) 10K type strain sequencing project: providing services to taxonomists for standard genome sequencing and annotation.</title>
        <authorList>
            <consortium name="The Broad Institute Genomics Platform"/>
            <consortium name="The Broad Institute Genome Sequencing Center for Infectious Disease"/>
            <person name="Wu L."/>
            <person name="Ma J."/>
        </authorList>
    </citation>
    <scope>NUCLEOTIDE SEQUENCE [LARGE SCALE GENOMIC DNA]</scope>
    <source>
        <strain evidence="2">CECT 7649</strain>
    </source>
</reference>
<proteinExistence type="predicted"/>
<dbReference type="Proteomes" id="UP001596496">
    <property type="component" value="Unassembled WGS sequence"/>
</dbReference>
<sequence>MKGAGRRTSFAALNVGQADRAAPERVSAPAAPAAVEHVVSGTVVPPSTGLPKEPEFTPSAAQDPAEQFVHYEGLISRARVKVERALTEAERYWRLTAGPALKEIRDNGLYKTAGFSSFERYVADRWDMSRPRAYQLIDSVRAMKWLEGVTGEVPNERQLRAILPVGDALGEEAAQQVWKLAEERGRTSGSALERAAADLGYRAAIEPPDDKQPVPVWARYEPVFGALEDLQGLRQVALEAPDRARQLAARFRQAAAELEADLVPDNEQR</sequence>
<gene>
    <name evidence="1" type="ORF">ACFQSB_33535</name>
</gene>
<protein>
    <recommendedName>
        <fullName evidence="3">DUF222 domain-containing protein</fullName>
    </recommendedName>
</protein>